<dbReference type="SMART" id="SM00267">
    <property type="entry name" value="GGDEF"/>
    <property type="match status" value="1"/>
</dbReference>
<dbReference type="InterPro" id="IPR050469">
    <property type="entry name" value="Diguanylate_Cyclase"/>
</dbReference>
<evidence type="ECO:0000313" key="8">
    <source>
        <dbReference type="Proteomes" id="UP001501479"/>
    </source>
</evidence>
<dbReference type="SUPFAM" id="SSF55073">
    <property type="entry name" value="Nucleotide cyclase"/>
    <property type="match status" value="1"/>
</dbReference>
<dbReference type="Pfam" id="PF00990">
    <property type="entry name" value="GGDEF"/>
    <property type="match status" value="1"/>
</dbReference>
<dbReference type="PANTHER" id="PTHR45138:SF9">
    <property type="entry name" value="DIGUANYLATE CYCLASE DGCM-RELATED"/>
    <property type="match status" value="1"/>
</dbReference>
<keyword evidence="4" id="KW-1133">Transmembrane helix</keyword>
<feature type="signal peptide" evidence="5">
    <location>
        <begin position="1"/>
        <end position="25"/>
    </location>
</feature>
<accession>A0ABP7E8K3</accession>
<dbReference type="InterPro" id="IPR000160">
    <property type="entry name" value="GGDEF_dom"/>
</dbReference>
<dbReference type="InterPro" id="IPR029787">
    <property type="entry name" value="Nucleotide_cyclase"/>
</dbReference>
<dbReference type="RefSeq" id="WP_344965084.1">
    <property type="nucleotide sequence ID" value="NZ_BAABDS010000037.1"/>
</dbReference>
<dbReference type="NCBIfam" id="TIGR00254">
    <property type="entry name" value="GGDEF"/>
    <property type="match status" value="1"/>
</dbReference>
<feature type="transmembrane region" description="Helical" evidence="4">
    <location>
        <begin position="189"/>
        <end position="207"/>
    </location>
</feature>
<dbReference type="EC" id="2.7.7.65" evidence="1"/>
<evidence type="ECO:0000256" key="3">
    <source>
        <dbReference type="SAM" id="MobiDB-lite"/>
    </source>
</evidence>
<dbReference type="InterPro" id="IPR043128">
    <property type="entry name" value="Rev_trsase/Diguanyl_cyclase"/>
</dbReference>
<proteinExistence type="predicted"/>
<evidence type="ECO:0000256" key="4">
    <source>
        <dbReference type="SAM" id="Phobius"/>
    </source>
</evidence>
<comment type="catalytic activity">
    <reaction evidence="2">
        <text>2 GTP = 3',3'-c-di-GMP + 2 diphosphate</text>
        <dbReference type="Rhea" id="RHEA:24898"/>
        <dbReference type="ChEBI" id="CHEBI:33019"/>
        <dbReference type="ChEBI" id="CHEBI:37565"/>
        <dbReference type="ChEBI" id="CHEBI:58805"/>
        <dbReference type="EC" id="2.7.7.65"/>
    </reaction>
</comment>
<feature type="region of interest" description="Disordered" evidence="3">
    <location>
        <begin position="545"/>
        <end position="577"/>
    </location>
</feature>
<evidence type="ECO:0000313" key="7">
    <source>
        <dbReference type="EMBL" id="GAA3715697.1"/>
    </source>
</evidence>
<dbReference type="Proteomes" id="UP001501479">
    <property type="component" value="Unassembled WGS sequence"/>
</dbReference>
<dbReference type="InterPro" id="IPR011623">
    <property type="entry name" value="7TMR_DISM_rcpt_extracell_dom1"/>
</dbReference>
<gene>
    <name evidence="7" type="ORF">GCM10022421_24170</name>
</gene>
<feature type="transmembrane region" description="Helical" evidence="4">
    <location>
        <begin position="281"/>
        <end position="299"/>
    </location>
</feature>
<reference evidence="8" key="1">
    <citation type="journal article" date="2019" name="Int. J. Syst. Evol. Microbiol.">
        <title>The Global Catalogue of Microorganisms (GCM) 10K type strain sequencing project: providing services to taxonomists for standard genome sequencing and annotation.</title>
        <authorList>
            <consortium name="The Broad Institute Genomics Platform"/>
            <consortium name="The Broad Institute Genome Sequencing Center for Infectious Disease"/>
            <person name="Wu L."/>
            <person name="Ma J."/>
        </authorList>
    </citation>
    <scope>NUCLEOTIDE SEQUENCE [LARGE SCALE GENOMIC DNA]</scope>
    <source>
        <strain evidence="8">JCM 17329</strain>
    </source>
</reference>
<feature type="transmembrane region" description="Helical" evidence="4">
    <location>
        <begin position="305"/>
        <end position="324"/>
    </location>
</feature>
<feature type="domain" description="GGDEF" evidence="6">
    <location>
        <begin position="425"/>
        <end position="560"/>
    </location>
</feature>
<keyword evidence="5" id="KW-0732">Signal</keyword>
<comment type="caution">
    <text evidence="7">The sequence shown here is derived from an EMBL/GenBank/DDBJ whole genome shotgun (WGS) entry which is preliminary data.</text>
</comment>
<dbReference type="PANTHER" id="PTHR45138">
    <property type="entry name" value="REGULATORY COMPONENTS OF SENSORY TRANSDUCTION SYSTEM"/>
    <property type="match status" value="1"/>
</dbReference>
<feature type="transmembrane region" description="Helical" evidence="4">
    <location>
        <begin position="368"/>
        <end position="388"/>
    </location>
</feature>
<keyword evidence="4" id="KW-0472">Membrane</keyword>
<feature type="transmembrane region" description="Helical" evidence="4">
    <location>
        <begin position="214"/>
        <end position="235"/>
    </location>
</feature>
<dbReference type="CDD" id="cd01949">
    <property type="entry name" value="GGDEF"/>
    <property type="match status" value="1"/>
</dbReference>
<organism evidence="7 8">
    <name type="scientific">Oceanisphaera sediminis</name>
    <dbReference type="NCBI Taxonomy" id="981381"/>
    <lineage>
        <taxon>Bacteria</taxon>
        <taxon>Pseudomonadati</taxon>
        <taxon>Pseudomonadota</taxon>
        <taxon>Gammaproteobacteria</taxon>
        <taxon>Aeromonadales</taxon>
        <taxon>Aeromonadaceae</taxon>
        <taxon>Oceanisphaera</taxon>
    </lineage>
</organism>
<dbReference type="EMBL" id="BAABDS010000037">
    <property type="protein sequence ID" value="GAA3715697.1"/>
    <property type="molecule type" value="Genomic_DNA"/>
</dbReference>
<evidence type="ECO:0000259" key="6">
    <source>
        <dbReference type="PROSITE" id="PS50887"/>
    </source>
</evidence>
<feature type="transmembrane region" description="Helical" evidence="4">
    <location>
        <begin position="336"/>
        <end position="353"/>
    </location>
</feature>
<keyword evidence="4" id="KW-0812">Transmembrane</keyword>
<keyword evidence="8" id="KW-1185">Reference proteome</keyword>
<evidence type="ECO:0000256" key="1">
    <source>
        <dbReference type="ARBA" id="ARBA00012528"/>
    </source>
</evidence>
<protein>
    <recommendedName>
        <fullName evidence="1">diguanylate cyclase</fullName>
        <ecNumber evidence="1">2.7.7.65</ecNumber>
    </recommendedName>
</protein>
<sequence length="577" mass="64244">MRIGTMIVRVWVLLLASFASFLSHAEVGDSLQLDEAVHSSADHQRWYPLDASLARAPLHKLQQQLTGEAAAVDSLFGRAGTFVTRVPITNTRRQTWFVVPGANFIDTGIAYWQPDEGPPRMLAEFSQLSDDLTPRLMHTQVLPLWLQDQEAGQLWIVVQAKHFATPVPLTFYSQQAFYHHQFMVNSTTIGAIAIMLTLTLLSLAIYVRTRQSLALTYAGYVGLHALGWAAAAGAINGVTAHDGLNVTYAGMHLFPFAIACASLFACGLFNCTEQHPGLARVLRWLAITVTLLGTVMLWLPFQVTFYLSHVIALLWVPLSLWIGMTMLSNEDFRAKYYLIGNLFYSAALVYYLVSHSSLVSGLAYPELAVVMALAIDCVCILFSLSEWLKIKQNDFNRVFYESRIDPLTQVGNRLLLQERLSDLSDAYLIMFIDFDGMKAINDSMGHDAGDHFLSEASRLMHERIGHTGEIFRTGGDEFVWLVRGTTTDQLPEIRRHLEGTISNIETVLHANWPMSGISFGLATSEDSANASACLAIADRKMYQHKTAKQSRRNRGVNISATGSAQPREIRPETTQGR</sequence>
<dbReference type="Gene3D" id="3.30.70.270">
    <property type="match status" value="1"/>
</dbReference>
<name>A0ABP7E8K3_9GAMM</name>
<feature type="chain" id="PRO_5046649173" description="diguanylate cyclase" evidence="5">
    <location>
        <begin position="26"/>
        <end position="577"/>
    </location>
</feature>
<feature type="compositionally biased region" description="Basic residues" evidence="3">
    <location>
        <begin position="545"/>
        <end position="554"/>
    </location>
</feature>
<evidence type="ECO:0000256" key="2">
    <source>
        <dbReference type="ARBA" id="ARBA00034247"/>
    </source>
</evidence>
<dbReference type="Pfam" id="PF07695">
    <property type="entry name" value="7TMR-DISM_7TM"/>
    <property type="match status" value="1"/>
</dbReference>
<dbReference type="PROSITE" id="PS50887">
    <property type="entry name" value="GGDEF"/>
    <property type="match status" value="1"/>
</dbReference>
<evidence type="ECO:0000256" key="5">
    <source>
        <dbReference type="SAM" id="SignalP"/>
    </source>
</evidence>
<feature type="transmembrane region" description="Helical" evidence="4">
    <location>
        <begin position="247"/>
        <end position="269"/>
    </location>
</feature>